<dbReference type="InterPro" id="IPR016024">
    <property type="entry name" value="ARM-type_fold"/>
</dbReference>
<evidence type="ECO:0000313" key="9">
    <source>
        <dbReference type="EMBL" id="KAK4534063.1"/>
    </source>
</evidence>
<dbReference type="PANTHER" id="PTHR13457">
    <property type="entry name" value="BAP28"/>
    <property type="match status" value="1"/>
</dbReference>
<evidence type="ECO:0000256" key="4">
    <source>
        <dbReference type="ARBA" id="ARBA00022552"/>
    </source>
</evidence>
<evidence type="ECO:0000259" key="8">
    <source>
        <dbReference type="Pfam" id="PF08146"/>
    </source>
</evidence>
<dbReference type="PANTHER" id="PTHR13457:SF1">
    <property type="entry name" value="HEAT REPEAT-CONTAINING PROTEIN 1"/>
    <property type="match status" value="1"/>
</dbReference>
<dbReference type="Proteomes" id="UP001301350">
    <property type="component" value="Unassembled WGS sequence"/>
</dbReference>
<keyword evidence="3 7" id="KW-0690">Ribosome biogenesis</keyword>
<protein>
    <recommendedName>
        <fullName evidence="7">HEAT repeat-containing protein 1</fullName>
    </recommendedName>
</protein>
<name>A0AAV9IQ09_CYACA</name>
<dbReference type="Pfam" id="PF08146">
    <property type="entry name" value="BP28CT"/>
    <property type="match status" value="1"/>
</dbReference>
<feature type="domain" description="BP28 C-terminal" evidence="8">
    <location>
        <begin position="1002"/>
        <end position="1121"/>
    </location>
</feature>
<dbReference type="Gene3D" id="1.25.10.10">
    <property type="entry name" value="Leucine-rich Repeat Variant"/>
    <property type="match status" value="1"/>
</dbReference>
<sequence length="1260" mass="139958">MLATQLAQLRRQDAVGAVRSTEVDGEAEVAALAWSALWQLRRWDERFGVYHQSLLFRETYGSVGSGVERVTDRGHQSPEVYGAVSAEVRRFCQLLTPHFLSRPAQKCLEWLLCGWAAGATECEALLCCALPYVGRPEFAQLVQALRLRDTPDAERWAWVRRVATRHDLVVAGAARPWLHDWVSEAALELVLQHVHAPAMNAMYAAFSVRVCALRPSLAEHVLMRATNVLQRARSMPQPRRADRECRREFGVACVSVIVGALQYGEQISTKEREAAQSCIERWALTEAADAVIAAKALAVLRHQRMMPSERGKLVEMDEHQAIPVEAGNAPHAPSVPPVAVSSYVDLRQRFEQALQRYDGLPMAETLLMRLLEAEDRIGECLATRLLYECGGDVHEHHRLNVRLLAEAGVPMAQWLCDATTLPGHEAECLRTLWAYREALGDELIARLLQQVHRAPLGAECRPPLHALARATRHAQVLAECVRLLGVDDDGAYDDESLALQVLQMSAAYLPAARQVVHALTNAEEATTRPLSPALTARLCRWLAAYDVDVIGGPVSVPLSSVGHFGPTYQAMFSAADREAILEAVEQRRLCVREIESVQWDSVLQVAASTDQNGEAVRCALAIARQYPALRQHLSRAVLLGILQRDAWVECHLLALDVLREAIVDVEDVDETVWMAVLDALAVSPTPEQVLERMVDWVADCTDGAGVERLLQVLRQRPWPETRAVLTALITRAPRWRPRIERLLDEAPAALQVELWLQAAPSPPRFPQRVRPAVLRLALERLGPQRLFGADGVEEAVALLDRDNVPLEVMRAAARDGWAESVVMEALARRPAHPLVAECGRWVRHPERLLKRLGPVLGQQRLYTPLKQLIQGCDVQQLDDQTADALVVLLPEVDDAACLAAAVRALGVRVVPALPHLQRHARGEVLEALLDTVPQFVSQQTIVQAMQRGRVEVLQRCPPRHIAAALAECAATLPRKRRVMRALAAAFTKWSASEVRELYATVLASVLQVIESVGDEEEKEEEEREREVDAGIAACVALVLRVPERVFQQLYMRTLEWCDAAASEDTLRARVLARLTRSLAETLGELFSAQSVVAAAAQERLLQWVQRTDALALEALRALAVCLPSPLPEPVFTAILRAMTPWLRPRSKPTPEAALAMQSLEEITRALAGASESRQEPARLKQLHRVVVRSEPQRALRCLHAMTEALGQELLPLLPDTLPLLAEWIEHADSEVERGAREFIHELERVTGEEVMRYLGGRATA</sequence>
<dbReference type="GO" id="GO:0030686">
    <property type="term" value="C:90S preribosome"/>
    <property type="evidence" value="ECO:0007669"/>
    <property type="project" value="TreeGrafter"/>
</dbReference>
<gene>
    <name evidence="9" type="ORF">CDCA_CDCA01G0088</name>
</gene>
<evidence type="ECO:0000256" key="1">
    <source>
        <dbReference type="ARBA" id="ARBA00004604"/>
    </source>
</evidence>
<dbReference type="GO" id="GO:0034455">
    <property type="term" value="C:t-UTP complex"/>
    <property type="evidence" value="ECO:0007669"/>
    <property type="project" value="TreeGrafter"/>
</dbReference>
<dbReference type="SUPFAM" id="SSF48371">
    <property type="entry name" value="ARM repeat"/>
    <property type="match status" value="1"/>
</dbReference>
<dbReference type="InterPro" id="IPR011989">
    <property type="entry name" value="ARM-like"/>
</dbReference>
<evidence type="ECO:0000256" key="2">
    <source>
        <dbReference type="ARBA" id="ARBA00010559"/>
    </source>
</evidence>
<organism evidence="9 10">
    <name type="scientific">Cyanidium caldarium</name>
    <name type="common">Red alga</name>
    <dbReference type="NCBI Taxonomy" id="2771"/>
    <lineage>
        <taxon>Eukaryota</taxon>
        <taxon>Rhodophyta</taxon>
        <taxon>Bangiophyceae</taxon>
        <taxon>Cyanidiales</taxon>
        <taxon>Cyanidiaceae</taxon>
        <taxon>Cyanidium</taxon>
    </lineage>
</organism>
<dbReference type="EMBL" id="JANCYW010000001">
    <property type="protein sequence ID" value="KAK4534063.1"/>
    <property type="molecule type" value="Genomic_DNA"/>
</dbReference>
<evidence type="ECO:0000256" key="7">
    <source>
        <dbReference type="RuleBase" id="RU367065"/>
    </source>
</evidence>
<comment type="similarity">
    <text evidence="2 7">Belongs to the HEATR1/UTP10 family.</text>
</comment>
<dbReference type="AlphaFoldDB" id="A0AAV9IQ09"/>
<dbReference type="GO" id="GO:0032040">
    <property type="term" value="C:small-subunit processome"/>
    <property type="evidence" value="ECO:0007669"/>
    <property type="project" value="TreeGrafter"/>
</dbReference>
<dbReference type="InterPro" id="IPR012954">
    <property type="entry name" value="BP28_C_dom"/>
</dbReference>
<evidence type="ECO:0000256" key="3">
    <source>
        <dbReference type="ARBA" id="ARBA00022517"/>
    </source>
</evidence>
<proteinExistence type="inferred from homology"/>
<keyword evidence="4 7" id="KW-0698">rRNA processing</keyword>
<keyword evidence="5 7" id="KW-0539">Nucleus</keyword>
<keyword evidence="6 7" id="KW-0687">Ribonucleoprotein</keyword>
<reference evidence="9 10" key="1">
    <citation type="submission" date="2022-07" db="EMBL/GenBank/DDBJ databases">
        <title>Genome-wide signatures of adaptation to extreme environments.</title>
        <authorList>
            <person name="Cho C.H."/>
            <person name="Yoon H.S."/>
        </authorList>
    </citation>
    <scope>NUCLEOTIDE SEQUENCE [LARGE SCALE GENOMIC DNA]</scope>
    <source>
        <strain evidence="9 10">DBV 063 E5</strain>
    </source>
</reference>
<comment type="caution">
    <text evidence="9">The sequence shown here is derived from an EMBL/GenBank/DDBJ whole genome shotgun (WGS) entry which is preliminary data.</text>
</comment>
<comment type="subcellular location">
    <subcellularLocation>
        <location evidence="1 7">Nucleus</location>
        <location evidence="1 7">Nucleolus</location>
    </subcellularLocation>
</comment>
<evidence type="ECO:0000313" key="10">
    <source>
        <dbReference type="Proteomes" id="UP001301350"/>
    </source>
</evidence>
<comment type="function">
    <text evidence="7">Involved in nucleolar processing of pre-18S ribosomal RNA.</text>
</comment>
<keyword evidence="10" id="KW-1185">Reference proteome</keyword>
<dbReference type="InterPro" id="IPR040191">
    <property type="entry name" value="UTP10"/>
</dbReference>
<dbReference type="GO" id="GO:0000462">
    <property type="term" value="P:maturation of SSU-rRNA from tricistronic rRNA transcript (SSU-rRNA, 5.8S rRNA, LSU-rRNA)"/>
    <property type="evidence" value="ECO:0007669"/>
    <property type="project" value="TreeGrafter"/>
</dbReference>
<evidence type="ECO:0000256" key="5">
    <source>
        <dbReference type="ARBA" id="ARBA00023242"/>
    </source>
</evidence>
<dbReference type="GO" id="GO:0030515">
    <property type="term" value="F:snoRNA binding"/>
    <property type="evidence" value="ECO:0007669"/>
    <property type="project" value="TreeGrafter"/>
</dbReference>
<accession>A0AAV9IQ09</accession>
<dbReference type="GO" id="GO:0045943">
    <property type="term" value="P:positive regulation of transcription by RNA polymerase I"/>
    <property type="evidence" value="ECO:0007669"/>
    <property type="project" value="TreeGrafter"/>
</dbReference>
<evidence type="ECO:0000256" key="6">
    <source>
        <dbReference type="ARBA" id="ARBA00023274"/>
    </source>
</evidence>